<dbReference type="InterPro" id="IPR019285">
    <property type="entry name" value="DUF2336"/>
</dbReference>
<protein>
    <submittedName>
        <fullName evidence="1">Uncharacterized protein (DUF2336 family)</fullName>
    </submittedName>
</protein>
<dbReference type="Pfam" id="PF10098">
    <property type="entry name" value="DUF2336"/>
    <property type="match status" value="1"/>
</dbReference>
<name>A0A3M0C860_9PROT</name>
<dbReference type="InParanoid" id="A0A3M0C860"/>
<gene>
    <name evidence="1" type="ORF">BXY39_2458</name>
</gene>
<dbReference type="Proteomes" id="UP000271227">
    <property type="component" value="Unassembled WGS sequence"/>
</dbReference>
<comment type="caution">
    <text evidence="1">The sequence shown here is derived from an EMBL/GenBank/DDBJ whole genome shotgun (WGS) entry which is preliminary data.</text>
</comment>
<dbReference type="RefSeq" id="WP_121939144.1">
    <property type="nucleotide sequence ID" value="NZ_REFR01000012.1"/>
</dbReference>
<dbReference type="OrthoDB" id="8194627at2"/>
<dbReference type="AlphaFoldDB" id="A0A3M0C860"/>
<proteinExistence type="predicted"/>
<evidence type="ECO:0000313" key="2">
    <source>
        <dbReference type="Proteomes" id="UP000271227"/>
    </source>
</evidence>
<evidence type="ECO:0000313" key="1">
    <source>
        <dbReference type="EMBL" id="RMB04887.1"/>
    </source>
</evidence>
<sequence>MAATPVTELLKLARTKSSEARSRLMENITDLFLSESGRLSEHERALMSDILGKLIGQVEQEVRRELADALSRSGIDLPDIARLLANDEIEIARPLLERSGLLRDPDLVEIIRMRTDEHRMAITLREDLSEQVTDALVEYGGEDVIESLLNNHDAQLSKRAMEYLVAESRRADRFQEPLVMRGDLPGDLAYRMFWWVSAALRKRILTECEIDPVRLEHAMRRAAGAVIVDQDSEQSAYVRAQKLVRRMAENGELTVQFLVNALRQQRIAIYVAGLAELGGINFRTAWRIFSDPGGESFAILARAVGVERNQFTNMFLLAVQAREGASAKSPGVLNSILSLFDAVSEENAKGALLVWQRDSAYQTAIENLDRVETADQGGAG</sequence>
<keyword evidence="2" id="KW-1185">Reference proteome</keyword>
<organism evidence="1 2">
    <name type="scientific">Eilatimonas milleporae</name>
    <dbReference type="NCBI Taxonomy" id="911205"/>
    <lineage>
        <taxon>Bacteria</taxon>
        <taxon>Pseudomonadati</taxon>
        <taxon>Pseudomonadota</taxon>
        <taxon>Alphaproteobacteria</taxon>
        <taxon>Kordiimonadales</taxon>
        <taxon>Kordiimonadaceae</taxon>
        <taxon>Eilatimonas</taxon>
    </lineage>
</organism>
<reference evidence="1 2" key="1">
    <citation type="submission" date="2018-10" db="EMBL/GenBank/DDBJ databases">
        <title>Genomic Encyclopedia of Archaeal and Bacterial Type Strains, Phase II (KMG-II): from individual species to whole genera.</title>
        <authorList>
            <person name="Goeker M."/>
        </authorList>
    </citation>
    <scope>NUCLEOTIDE SEQUENCE [LARGE SCALE GENOMIC DNA]</scope>
    <source>
        <strain evidence="1 2">DSM 25217</strain>
    </source>
</reference>
<accession>A0A3M0C860</accession>
<dbReference type="EMBL" id="REFR01000012">
    <property type="protein sequence ID" value="RMB04887.1"/>
    <property type="molecule type" value="Genomic_DNA"/>
</dbReference>